<dbReference type="EMBL" id="JPKZ01003130">
    <property type="protein sequence ID" value="KHN73254.1"/>
    <property type="molecule type" value="Genomic_DNA"/>
</dbReference>
<sequence length="268" mass="30391">MMHNSNAGIDAHSVYIHERPMEKTFSRCFQRARADSATELRSKTSDRAGPKRLERSSSTVRPTASRRERAHSTVPSVKPQQCTLIVLGASRVGKSALVGQFLWDAFISQYRPTVEEFNWIEYNNDFGNELLLQVIDTSGSHDFLAMRHLYARTGDGFIEIRERNIKKAPILLLGNKSDLYESEADWPCQEIRSFASAYLIPYAPISAKNSHRVEQVFGELLDQMHGFRPLAMKKRRQSMPSERGYSGIDVSEIERIAKKHGKSACVIS</sequence>
<dbReference type="SMART" id="SM00173">
    <property type="entry name" value="RAS"/>
    <property type="match status" value="1"/>
</dbReference>
<dbReference type="STRING" id="6265.A0A0B2UVK0"/>
<dbReference type="OMA" id="RVLMVQI"/>
<keyword evidence="4" id="KW-0342">GTP-binding</keyword>
<dbReference type="SUPFAM" id="SSF52540">
    <property type="entry name" value="P-loop containing nucleoside triphosphate hydrolases"/>
    <property type="match status" value="1"/>
</dbReference>
<dbReference type="PANTHER" id="PTHR46149:SF7">
    <property type="entry name" value="GTP-BINDING PROTEIN DI-RAS2"/>
    <property type="match status" value="1"/>
</dbReference>
<name>A0A0B2UVK0_TOXCA</name>
<proteinExistence type="predicted"/>
<dbReference type="OrthoDB" id="265044at2759"/>
<dbReference type="PROSITE" id="PS51421">
    <property type="entry name" value="RAS"/>
    <property type="match status" value="1"/>
</dbReference>
<dbReference type="InterPro" id="IPR001806">
    <property type="entry name" value="Small_GTPase"/>
</dbReference>
<organism evidence="8 9">
    <name type="scientific">Toxocara canis</name>
    <name type="common">Canine roundworm</name>
    <dbReference type="NCBI Taxonomy" id="6265"/>
    <lineage>
        <taxon>Eukaryota</taxon>
        <taxon>Metazoa</taxon>
        <taxon>Ecdysozoa</taxon>
        <taxon>Nematoda</taxon>
        <taxon>Chromadorea</taxon>
        <taxon>Rhabditida</taxon>
        <taxon>Spirurina</taxon>
        <taxon>Ascaridomorpha</taxon>
        <taxon>Ascaridoidea</taxon>
        <taxon>Toxocaridae</taxon>
        <taxon>Toxocara</taxon>
    </lineage>
</organism>
<protein>
    <submittedName>
        <fullName evidence="8">GTPase</fullName>
    </submittedName>
</protein>
<keyword evidence="2" id="KW-1003">Cell membrane</keyword>
<evidence type="ECO:0000256" key="5">
    <source>
        <dbReference type="ARBA" id="ARBA00023136"/>
    </source>
</evidence>
<evidence type="ECO:0000256" key="3">
    <source>
        <dbReference type="ARBA" id="ARBA00022481"/>
    </source>
</evidence>
<evidence type="ECO:0000313" key="9">
    <source>
        <dbReference type="Proteomes" id="UP000031036"/>
    </source>
</evidence>
<keyword evidence="9" id="KW-1185">Reference proteome</keyword>
<evidence type="ECO:0000313" key="8">
    <source>
        <dbReference type="EMBL" id="KHN73254.1"/>
    </source>
</evidence>
<feature type="compositionally biased region" description="Basic and acidic residues" evidence="7">
    <location>
        <begin position="36"/>
        <end position="55"/>
    </location>
</feature>
<comment type="subcellular location">
    <subcellularLocation>
        <location evidence="1">Cell membrane</location>
        <topology evidence="1">Lipid-anchor</topology>
    </subcellularLocation>
</comment>
<keyword evidence="6" id="KW-0449">Lipoprotein</keyword>
<dbReference type="GO" id="GO:0005525">
    <property type="term" value="F:GTP binding"/>
    <property type="evidence" value="ECO:0007669"/>
    <property type="project" value="UniProtKB-KW"/>
</dbReference>
<reference evidence="8 9" key="1">
    <citation type="submission" date="2014-11" db="EMBL/GenBank/DDBJ databases">
        <title>Genetic blueprint of the zoonotic pathogen Toxocara canis.</title>
        <authorList>
            <person name="Zhu X.-Q."/>
            <person name="Korhonen P.K."/>
            <person name="Cai H."/>
            <person name="Young N.D."/>
            <person name="Nejsum P."/>
            <person name="von Samson-Himmelstjerna G."/>
            <person name="Boag P.R."/>
            <person name="Tan P."/>
            <person name="Li Q."/>
            <person name="Min J."/>
            <person name="Yang Y."/>
            <person name="Wang X."/>
            <person name="Fang X."/>
            <person name="Hall R.S."/>
            <person name="Hofmann A."/>
            <person name="Sternberg P.W."/>
            <person name="Jex A.R."/>
            <person name="Gasser R.B."/>
        </authorList>
    </citation>
    <scope>NUCLEOTIDE SEQUENCE [LARGE SCALE GENOMIC DNA]</scope>
    <source>
        <strain evidence="8">PN_DK_2014</strain>
    </source>
</reference>
<keyword evidence="4" id="KW-0547">Nucleotide-binding</keyword>
<dbReference type="GO" id="GO:0003924">
    <property type="term" value="F:GTPase activity"/>
    <property type="evidence" value="ECO:0007669"/>
    <property type="project" value="InterPro"/>
</dbReference>
<evidence type="ECO:0000256" key="4">
    <source>
        <dbReference type="ARBA" id="ARBA00023134"/>
    </source>
</evidence>
<evidence type="ECO:0000256" key="6">
    <source>
        <dbReference type="ARBA" id="ARBA00023288"/>
    </source>
</evidence>
<comment type="caution">
    <text evidence="8">The sequence shown here is derived from an EMBL/GenBank/DDBJ whole genome shotgun (WGS) entry which is preliminary data.</text>
</comment>
<gene>
    <name evidence="8" type="primary">K-RAS</name>
    <name evidence="8" type="ORF">Tcan_11967</name>
</gene>
<accession>A0A0B2UVK0</accession>
<dbReference type="Gene3D" id="3.40.50.300">
    <property type="entry name" value="P-loop containing nucleotide triphosphate hydrolases"/>
    <property type="match status" value="2"/>
</dbReference>
<evidence type="ECO:0000256" key="1">
    <source>
        <dbReference type="ARBA" id="ARBA00004193"/>
    </source>
</evidence>
<keyword evidence="3" id="KW-0488">Methylation</keyword>
<dbReference type="GO" id="GO:0005886">
    <property type="term" value="C:plasma membrane"/>
    <property type="evidence" value="ECO:0007669"/>
    <property type="project" value="UniProtKB-SubCell"/>
</dbReference>
<dbReference type="SMART" id="SM00174">
    <property type="entry name" value="RHO"/>
    <property type="match status" value="1"/>
</dbReference>
<dbReference type="InterPro" id="IPR052236">
    <property type="entry name" value="Small_GTPase_RasD"/>
</dbReference>
<dbReference type="PRINTS" id="PR00449">
    <property type="entry name" value="RASTRNSFRMNG"/>
</dbReference>
<dbReference type="AlphaFoldDB" id="A0A0B2UVK0"/>
<feature type="region of interest" description="Disordered" evidence="7">
    <location>
        <begin position="36"/>
        <end position="75"/>
    </location>
</feature>
<dbReference type="PANTHER" id="PTHR46149">
    <property type="entry name" value="MIP08469P"/>
    <property type="match status" value="1"/>
</dbReference>
<evidence type="ECO:0000256" key="7">
    <source>
        <dbReference type="SAM" id="MobiDB-lite"/>
    </source>
</evidence>
<dbReference type="Proteomes" id="UP000031036">
    <property type="component" value="Unassembled WGS sequence"/>
</dbReference>
<dbReference type="InterPro" id="IPR027417">
    <property type="entry name" value="P-loop_NTPase"/>
</dbReference>
<dbReference type="SMART" id="SM00175">
    <property type="entry name" value="RAB"/>
    <property type="match status" value="1"/>
</dbReference>
<keyword evidence="5" id="KW-0472">Membrane</keyword>
<dbReference type="Pfam" id="PF00071">
    <property type="entry name" value="Ras"/>
    <property type="match status" value="2"/>
</dbReference>
<evidence type="ECO:0000256" key="2">
    <source>
        <dbReference type="ARBA" id="ARBA00022475"/>
    </source>
</evidence>